<dbReference type="EMBL" id="CP017555">
    <property type="protein sequence ID" value="AOW02294.1"/>
    <property type="molecule type" value="Genomic_DNA"/>
</dbReference>
<dbReference type="SUPFAM" id="SSF54001">
    <property type="entry name" value="Cysteine proteinases"/>
    <property type="match status" value="1"/>
</dbReference>
<feature type="compositionally biased region" description="Polar residues" evidence="5">
    <location>
        <begin position="148"/>
        <end position="162"/>
    </location>
</feature>
<comment type="similarity">
    <text evidence="1">Belongs to the peptidase C48 family.</text>
</comment>
<keyword evidence="2" id="KW-0645">Protease</keyword>
<keyword evidence="3" id="KW-0378">Hydrolase</keyword>
<dbReference type="EMBL" id="KZ859213">
    <property type="protein sequence ID" value="RDW22563.1"/>
    <property type="molecule type" value="Genomic_DNA"/>
</dbReference>
<evidence type="ECO:0000313" key="10">
    <source>
        <dbReference type="Proteomes" id="UP000256601"/>
    </source>
</evidence>
<name>A0A1D8N9I6_YARLL</name>
<dbReference type="eggNOG" id="KOG3246">
    <property type="taxonomic scope" value="Eukaryota"/>
</dbReference>
<dbReference type="Proteomes" id="UP000256601">
    <property type="component" value="Unassembled WGS sequence"/>
</dbReference>
<dbReference type="GeneID" id="2909911"/>
<evidence type="ECO:0000259" key="6">
    <source>
        <dbReference type="PROSITE" id="PS50600"/>
    </source>
</evidence>
<dbReference type="KEGG" id="yli:2909911"/>
<protein>
    <recommendedName>
        <fullName evidence="6">Ubiquitin-like protease family profile domain-containing protein</fullName>
    </recommendedName>
</protein>
<dbReference type="PANTHER" id="PTHR46468">
    <property type="entry name" value="SENTRIN-SPECIFIC PROTEASE 8"/>
    <property type="match status" value="1"/>
</dbReference>
<gene>
    <name evidence="8" type="ORF">B0I71DRAFT_137364</name>
    <name evidence="7" type="ORF">YALI1_C04853g</name>
</gene>
<evidence type="ECO:0000313" key="9">
    <source>
        <dbReference type="Proteomes" id="UP000182444"/>
    </source>
</evidence>
<organism evidence="7 9">
    <name type="scientific">Yarrowia lipolytica</name>
    <name type="common">Candida lipolytica</name>
    <dbReference type="NCBI Taxonomy" id="4952"/>
    <lineage>
        <taxon>Eukaryota</taxon>
        <taxon>Fungi</taxon>
        <taxon>Dikarya</taxon>
        <taxon>Ascomycota</taxon>
        <taxon>Saccharomycotina</taxon>
        <taxon>Dipodascomycetes</taxon>
        <taxon>Dipodascales</taxon>
        <taxon>Dipodascales incertae sedis</taxon>
        <taxon>Yarrowia</taxon>
    </lineage>
</organism>
<dbReference type="Pfam" id="PF02902">
    <property type="entry name" value="Peptidase_C48"/>
    <property type="match status" value="1"/>
</dbReference>
<reference evidence="8 10" key="2">
    <citation type="submission" date="2018-07" db="EMBL/GenBank/DDBJ databases">
        <title>Draft Genome Assemblies for Five Robust Yarrowia lipolytica Strains Exhibiting High Lipid Production and Pentose Sugar Utilization and Sugar Alcohol Secretion from Undetoxified Lignocellulosic Biomass Hydrolysates.</title>
        <authorList>
            <consortium name="DOE Joint Genome Institute"/>
            <person name="Walker C."/>
            <person name="Ryu S."/>
            <person name="Na H."/>
            <person name="Zane M."/>
            <person name="LaButti K."/>
            <person name="Lipzen A."/>
            <person name="Haridas S."/>
            <person name="Barry K."/>
            <person name="Grigoriev I.V."/>
            <person name="Quarterman J."/>
            <person name="Slininger P."/>
            <person name="Dien B."/>
            <person name="Trinh C.T."/>
        </authorList>
    </citation>
    <scope>NUCLEOTIDE SEQUENCE [LARGE SCALE GENOMIC DNA]</scope>
    <source>
        <strain evidence="8 10">YB392</strain>
    </source>
</reference>
<accession>A0A1D8N9I6</accession>
<proteinExistence type="inferred from homology"/>
<evidence type="ECO:0000313" key="7">
    <source>
        <dbReference type="EMBL" id="AOW02294.1"/>
    </source>
</evidence>
<feature type="compositionally biased region" description="Basic residues" evidence="5">
    <location>
        <begin position="1"/>
        <end position="20"/>
    </location>
</feature>
<evidence type="ECO:0000256" key="3">
    <source>
        <dbReference type="ARBA" id="ARBA00022801"/>
    </source>
</evidence>
<feature type="compositionally biased region" description="Pro residues" evidence="5">
    <location>
        <begin position="107"/>
        <end position="116"/>
    </location>
</feature>
<dbReference type="PROSITE" id="PS50600">
    <property type="entry name" value="ULP_PROTEASE"/>
    <property type="match status" value="1"/>
</dbReference>
<dbReference type="VEuPathDB" id="FungiDB:YALI1_C04853g"/>
<feature type="region of interest" description="Disordered" evidence="5">
    <location>
        <begin position="1"/>
        <end position="267"/>
    </location>
</feature>
<evidence type="ECO:0000256" key="4">
    <source>
        <dbReference type="ARBA" id="ARBA00022807"/>
    </source>
</evidence>
<dbReference type="Gene3D" id="3.40.395.10">
    <property type="entry name" value="Adenoviral Proteinase, Chain A"/>
    <property type="match status" value="1"/>
</dbReference>
<evidence type="ECO:0000313" key="8">
    <source>
        <dbReference type="EMBL" id="RDW22563.1"/>
    </source>
</evidence>
<evidence type="ECO:0000256" key="5">
    <source>
        <dbReference type="SAM" id="MobiDB-lite"/>
    </source>
</evidence>
<feature type="compositionally biased region" description="Low complexity" evidence="5">
    <location>
        <begin position="192"/>
        <end position="201"/>
    </location>
</feature>
<dbReference type="PANTHER" id="PTHR46468:SF1">
    <property type="entry name" value="SENTRIN-SPECIFIC PROTEASE 8"/>
    <property type="match status" value="1"/>
</dbReference>
<dbReference type="GO" id="GO:0008234">
    <property type="term" value="F:cysteine-type peptidase activity"/>
    <property type="evidence" value="ECO:0007669"/>
    <property type="project" value="UniProtKB-KW"/>
</dbReference>
<dbReference type="Proteomes" id="UP000182444">
    <property type="component" value="Chromosome 1C"/>
</dbReference>
<dbReference type="GO" id="GO:0000338">
    <property type="term" value="P:protein deneddylation"/>
    <property type="evidence" value="ECO:0007669"/>
    <property type="project" value="TreeGrafter"/>
</dbReference>
<dbReference type="VEuPathDB" id="FungiDB:YALI0_C03652g"/>
<feature type="compositionally biased region" description="Basic and acidic residues" evidence="5">
    <location>
        <begin position="74"/>
        <end position="100"/>
    </location>
</feature>
<reference evidence="7 9" key="1">
    <citation type="journal article" date="2016" name="PLoS ONE">
        <title>Sequence Assembly of Yarrowia lipolytica Strain W29/CLIB89 Shows Transposable Element Diversity.</title>
        <authorList>
            <person name="Magnan C."/>
            <person name="Yu J."/>
            <person name="Chang I."/>
            <person name="Jahn E."/>
            <person name="Kanomata Y."/>
            <person name="Wu J."/>
            <person name="Zeller M."/>
            <person name="Oakes M."/>
            <person name="Baldi P."/>
            <person name="Sandmeyer S."/>
        </authorList>
    </citation>
    <scope>NUCLEOTIDE SEQUENCE [LARGE SCALE GENOMIC DNA]</scope>
    <source>
        <strain evidence="7">CLIB89</strain>
        <strain evidence="9">CLIB89(W29)</strain>
    </source>
</reference>
<keyword evidence="4" id="KW-0788">Thiol protease</keyword>
<evidence type="ECO:0000256" key="1">
    <source>
        <dbReference type="ARBA" id="ARBA00005234"/>
    </source>
</evidence>
<dbReference type="InterPro" id="IPR003653">
    <property type="entry name" value="Peptidase_C48_C"/>
</dbReference>
<dbReference type="InterPro" id="IPR044613">
    <property type="entry name" value="Nep1/2-like"/>
</dbReference>
<sequence>MIIAKFSRKINPLHRSKRHDRNPPSDGRLPGISLEDVSQVAPAPPPKDHRYSRKSMDEDSNERRRLRHLSPFRSSEKRASGEYLRQAEKPKTRGAGERRPGSQTATPSPPPVPHTNPNPNNRASLDMNRPDLPDRGPPKPSRPATDDSAVSNASYSTVSTSFGAGHSQSPSYPNPGSPNRGSPNMGHRRGSPKSSPKMGSPNMVHPNLVHPNPGYPNGGRPIQIPGQHQQYPSPGQIPSPGSAGAKTTVKSPLMRPDSPDQPVPDMTDFNRSFHVQNPGKVTCGFEDIFLPVDVEKQEHHRLEHLQFRHEDSLKLHHTLQKQLYNKPGDVVLEFYDVTVYKEDIDNLQPGYWLNDNNISFVYEYLERLEIMRAGFQSQIFLLRPSMAFLLGQGDPKEVAEFLPDFKHASFIFLPINDNNNVEIVSGNHWSLLVVSVEDGKAIYYDTVGECNIAAARNVADKLGVVLGQKLNFLVAPTPQQSNGSDCGVYVCEITSLLLRRLLYTEGFIDLGISNLTFVADAGRTFILTAILQLISMFGPKIRERIE</sequence>
<evidence type="ECO:0000256" key="2">
    <source>
        <dbReference type="ARBA" id="ARBA00022670"/>
    </source>
</evidence>
<dbReference type="InterPro" id="IPR038765">
    <property type="entry name" value="Papain-like_cys_pep_sf"/>
</dbReference>
<dbReference type="RefSeq" id="XP_501408.1">
    <property type="nucleotide sequence ID" value="XM_501408.1"/>
</dbReference>
<dbReference type="GO" id="GO:0006508">
    <property type="term" value="P:proteolysis"/>
    <property type="evidence" value="ECO:0007669"/>
    <property type="project" value="UniProtKB-KW"/>
</dbReference>
<dbReference type="GO" id="GO:0019784">
    <property type="term" value="F:deNEDDylase activity"/>
    <property type="evidence" value="ECO:0007669"/>
    <property type="project" value="InterPro"/>
</dbReference>
<feature type="compositionally biased region" description="Basic and acidic residues" evidence="5">
    <location>
        <begin position="46"/>
        <end position="63"/>
    </location>
</feature>
<feature type="compositionally biased region" description="Basic and acidic residues" evidence="5">
    <location>
        <begin position="128"/>
        <end position="137"/>
    </location>
</feature>
<dbReference type="OrthoDB" id="5065855at2759"/>
<feature type="domain" description="Ubiquitin-like protease family profile" evidence="6">
    <location>
        <begin position="337"/>
        <end position="497"/>
    </location>
</feature>
<dbReference type="AlphaFoldDB" id="A0A1D8N9I6"/>